<comment type="subcellular location">
    <subcellularLocation>
        <location evidence="1">Cell membrane</location>
        <topology evidence="1">Multi-pass membrane protein</topology>
    </subcellularLocation>
</comment>
<dbReference type="PANTHER" id="PTHR43478:SF1">
    <property type="entry name" value="NA+_H+ ANTIPORTER NHAC-LIKE C-TERMINAL DOMAIN-CONTAINING PROTEIN"/>
    <property type="match status" value="1"/>
</dbReference>
<protein>
    <submittedName>
        <fullName evidence="8">Na+/H+ antiporter NhaC family protein</fullName>
    </submittedName>
</protein>
<feature type="transmembrane region" description="Helical" evidence="6">
    <location>
        <begin position="6"/>
        <end position="25"/>
    </location>
</feature>
<feature type="transmembrane region" description="Helical" evidence="6">
    <location>
        <begin position="170"/>
        <end position="192"/>
    </location>
</feature>
<feature type="transmembrane region" description="Helical" evidence="6">
    <location>
        <begin position="499"/>
        <end position="517"/>
    </location>
</feature>
<feature type="transmembrane region" description="Helical" evidence="6">
    <location>
        <begin position="266"/>
        <end position="289"/>
    </location>
</feature>
<proteinExistence type="predicted"/>
<feature type="transmembrane region" description="Helical" evidence="6">
    <location>
        <begin position="310"/>
        <end position="332"/>
    </location>
</feature>
<dbReference type="Pfam" id="PF03553">
    <property type="entry name" value="Na_H_antiporter"/>
    <property type="match status" value="1"/>
</dbReference>
<dbReference type="AlphaFoldDB" id="A0A9Q9CGN8"/>
<feature type="domain" description="Na+/H+ antiporter NhaC-like C-terminal" evidence="7">
    <location>
        <begin position="164"/>
        <end position="495"/>
    </location>
</feature>
<feature type="transmembrane region" description="Helical" evidence="6">
    <location>
        <begin position="204"/>
        <end position="223"/>
    </location>
</feature>
<dbReference type="Proteomes" id="UP001058072">
    <property type="component" value="Chromosome"/>
</dbReference>
<accession>A0A9Q9CGN8</accession>
<gene>
    <name evidence="8" type="ORF">J0J70_12000</name>
</gene>
<feature type="transmembrane region" description="Helical" evidence="6">
    <location>
        <begin position="37"/>
        <end position="60"/>
    </location>
</feature>
<organism evidence="8 9">
    <name type="scientific">Turicibacter bilis</name>
    <dbReference type="NCBI Taxonomy" id="2735723"/>
    <lineage>
        <taxon>Bacteria</taxon>
        <taxon>Bacillati</taxon>
        <taxon>Bacillota</taxon>
        <taxon>Erysipelotrichia</taxon>
        <taxon>Erysipelotrichales</taxon>
        <taxon>Turicibacteraceae</taxon>
        <taxon>Turicibacter</taxon>
    </lineage>
</organism>
<evidence type="ECO:0000256" key="5">
    <source>
        <dbReference type="ARBA" id="ARBA00023136"/>
    </source>
</evidence>
<dbReference type="PANTHER" id="PTHR43478">
    <property type="entry name" value="NA+/H+ ANTIPORTER-RELATED"/>
    <property type="match status" value="1"/>
</dbReference>
<evidence type="ECO:0000256" key="1">
    <source>
        <dbReference type="ARBA" id="ARBA00004651"/>
    </source>
</evidence>
<evidence type="ECO:0000313" key="9">
    <source>
        <dbReference type="Proteomes" id="UP001058072"/>
    </source>
</evidence>
<dbReference type="EMBL" id="CP071250">
    <property type="protein sequence ID" value="UUF08280.1"/>
    <property type="molecule type" value="Genomic_DNA"/>
</dbReference>
<evidence type="ECO:0000259" key="7">
    <source>
        <dbReference type="Pfam" id="PF03553"/>
    </source>
</evidence>
<evidence type="ECO:0000256" key="4">
    <source>
        <dbReference type="ARBA" id="ARBA00022989"/>
    </source>
</evidence>
<feature type="transmembrane region" description="Helical" evidence="6">
    <location>
        <begin position="420"/>
        <end position="446"/>
    </location>
</feature>
<dbReference type="GO" id="GO:0005886">
    <property type="term" value="C:plasma membrane"/>
    <property type="evidence" value="ECO:0007669"/>
    <property type="project" value="UniProtKB-SubCell"/>
</dbReference>
<feature type="transmembrane region" description="Helical" evidence="6">
    <location>
        <begin position="476"/>
        <end position="493"/>
    </location>
</feature>
<keyword evidence="5 6" id="KW-0472">Membrane</keyword>
<sequence length="528" mass="55998">MIGTIYALIPALLTIALVIFTRRVVLSLGIGAISAAFILANFNLTQTVETLVSTFSGLIFEKDGLIGFLNDWNLSIVFFLLALGAITAYIVLSGGASAFTKAIIKRVKTREGVQYTSAILGILIFVDDYFNALVVGNVSKPLAQQQKISRARLAYIVDSTSAPICVISPISSWATGVMGSMAVIFASTGATYNTFSAFLMTIPYHFYVIVSVIMVFIVIKYNLNLGLMKKYETDTINGNDSSLTSAEVANAHGGDVESSKGTVWDLIVPILTLIVVTMLTMVYTGYVGAMNSASDFNLFFAILDNINLSTALRFGGAAGLIVSMAMAYRHVISGEVTQNQYVKAFFSGMKSMVGAIIVLLLAWAICELVSALDAGGYLASVITSANINPNFIPVVMFIVASFMAFATGTSWGSFGILLPIAGSVAAAIDMNLMIPVMAAVLSGAIFGDHASPISDTTLLSATGSGCDLGAHFNSQLPYALLSACIASLAYIAFGMTESLMIAYLIIIIGFIATIFYAKSQNKSEAIQE</sequence>
<keyword evidence="4 6" id="KW-1133">Transmembrane helix</keyword>
<reference evidence="8" key="1">
    <citation type="submission" date="2021-03" db="EMBL/GenBank/DDBJ databases">
        <title>Comparative Genomics and Metabolomics in the genus Turicibacter.</title>
        <authorList>
            <person name="Maki J."/>
            <person name="Looft T."/>
        </authorList>
    </citation>
    <scope>NUCLEOTIDE SEQUENCE</scope>
    <source>
        <strain evidence="8">ISU324</strain>
    </source>
</reference>
<dbReference type="InterPro" id="IPR018461">
    <property type="entry name" value="Na/H_Antiport_NhaC-like_C"/>
</dbReference>
<keyword evidence="3 6" id="KW-0812">Transmembrane</keyword>
<name>A0A9Q9CGN8_9FIRM</name>
<feature type="transmembrane region" description="Helical" evidence="6">
    <location>
        <begin position="391"/>
        <end position="414"/>
    </location>
</feature>
<feature type="transmembrane region" description="Helical" evidence="6">
    <location>
        <begin position="352"/>
        <end position="379"/>
    </location>
</feature>
<evidence type="ECO:0000256" key="3">
    <source>
        <dbReference type="ARBA" id="ARBA00022692"/>
    </source>
</evidence>
<evidence type="ECO:0000256" key="6">
    <source>
        <dbReference type="SAM" id="Phobius"/>
    </source>
</evidence>
<feature type="transmembrane region" description="Helical" evidence="6">
    <location>
        <begin position="72"/>
        <end position="92"/>
    </location>
</feature>
<dbReference type="RefSeq" id="WP_212724996.1">
    <property type="nucleotide sequence ID" value="NZ_CP071250.1"/>
</dbReference>
<keyword evidence="2" id="KW-1003">Cell membrane</keyword>
<evidence type="ECO:0000256" key="2">
    <source>
        <dbReference type="ARBA" id="ARBA00022475"/>
    </source>
</evidence>
<evidence type="ECO:0000313" key="8">
    <source>
        <dbReference type="EMBL" id="UUF08280.1"/>
    </source>
</evidence>